<protein>
    <submittedName>
        <fullName evidence="3">NAD(P)H-binding protein</fullName>
    </submittedName>
</protein>
<evidence type="ECO:0000313" key="4">
    <source>
        <dbReference type="Proteomes" id="UP001560045"/>
    </source>
</evidence>
<accession>A0ABV3XMT7</accession>
<dbReference type="RefSeq" id="WP_369210707.1">
    <property type="nucleotide sequence ID" value="NZ_JBFNXQ010000228.1"/>
</dbReference>
<feature type="region of interest" description="Disordered" evidence="1">
    <location>
        <begin position="65"/>
        <end position="95"/>
    </location>
</feature>
<evidence type="ECO:0000259" key="2">
    <source>
        <dbReference type="Pfam" id="PF13460"/>
    </source>
</evidence>
<evidence type="ECO:0000313" key="3">
    <source>
        <dbReference type="EMBL" id="MEX5721919.1"/>
    </source>
</evidence>
<sequence length="95" mass="10176">MSAMTRAGVHRFVGVTGAGADLPSDREGRVAQFLSAPTHRLARDLVEDEEGEYAVLAASSLDWTQVRPPRPADRPDFAGGPQRRSAAPHLVAGDR</sequence>
<dbReference type="Gene3D" id="3.40.50.720">
    <property type="entry name" value="NAD(P)-binding Rossmann-like Domain"/>
    <property type="match status" value="1"/>
</dbReference>
<organism evidence="3 4">
    <name type="scientific">Geodermatophilus maliterrae</name>
    <dbReference type="NCBI Taxonomy" id="3162531"/>
    <lineage>
        <taxon>Bacteria</taxon>
        <taxon>Bacillati</taxon>
        <taxon>Actinomycetota</taxon>
        <taxon>Actinomycetes</taxon>
        <taxon>Geodermatophilales</taxon>
        <taxon>Geodermatophilaceae</taxon>
        <taxon>Geodermatophilus</taxon>
    </lineage>
</organism>
<dbReference type="InterPro" id="IPR016040">
    <property type="entry name" value="NAD(P)-bd_dom"/>
</dbReference>
<comment type="caution">
    <text evidence="3">The sequence shown here is derived from an EMBL/GenBank/DDBJ whole genome shotgun (WGS) entry which is preliminary data.</text>
</comment>
<feature type="domain" description="NAD(P)-binding" evidence="2">
    <location>
        <begin position="2"/>
        <end position="75"/>
    </location>
</feature>
<name>A0ABV3XMT7_9ACTN</name>
<proteinExistence type="predicted"/>
<dbReference type="EMBL" id="JBFNXQ010000228">
    <property type="protein sequence ID" value="MEX5721919.1"/>
    <property type="molecule type" value="Genomic_DNA"/>
</dbReference>
<keyword evidence="4" id="KW-1185">Reference proteome</keyword>
<evidence type="ECO:0000256" key="1">
    <source>
        <dbReference type="SAM" id="MobiDB-lite"/>
    </source>
</evidence>
<gene>
    <name evidence="3" type="ORF">ABQ292_26610</name>
</gene>
<dbReference type="Pfam" id="PF13460">
    <property type="entry name" value="NAD_binding_10"/>
    <property type="match status" value="1"/>
</dbReference>
<reference evidence="3 4" key="1">
    <citation type="submission" date="2024-06" db="EMBL/GenBank/DDBJ databases">
        <title>Draft genome sequence of Geodermatophilus badlandi, a novel member of the Geodermatophilaceae isolated from badland sedimentary rocks in the Red desert, Wyoming, USA.</title>
        <authorList>
            <person name="Ben Tekaya S."/>
            <person name="Nouioui I."/>
            <person name="Flores G.M."/>
            <person name="Shaal M.N."/>
            <person name="Bredoire F."/>
            <person name="Basile F."/>
            <person name="Van Diepen L."/>
            <person name="Ward N.L."/>
        </authorList>
    </citation>
    <scope>NUCLEOTIDE SEQUENCE [LARGE SCALE GENOMIC DNA]</scope>
    <source>
        <strain evidence="3 4">WL48A</strain>
    </source>
</reference>
<dbReference type="Proteomes" id="UP001560045">
    <property type="component" value="Unassembled WGS sequence"/>
</dbReference>